<feature type="non-terminal residue" evidence="2">
    <location>
        <position position="1"/>
    </location>
</feature>
<dbReference type="EMBL" id="LNIX01000048">
    <property type="protein sequence ID" value="OXA38090.1"/>
    <property type="molecule type" value="Genomic_DNA"/>
</dbReference>
<evidence type="ECO:0000313" key="2">
    <source>
        <dbReference type="EMBL" id="OXA38090.1"/>
    </source>
</evidence>
<accession>A0A226CZ64</accession>
<evidence type="ECO:0000256" key="1">
    <source>
        <dbReference type="ARBA" id="ARBA00023604"/>
    </source>
</evidence>
<dbReference type="Proteomes" id="UP000198287">
    <property type="component" value="Unassembled WGS sequence"/>
</dbReference>
<dbReference type="AlphaFoldDB" id="A0A226CZ64"/>
<gene>
    <name evidence="2" type="ORF">Fcan01_27070</name>
</gene>
<organism evidence="2 3">
    <name type="scientific">Folsomia candida</name>
    <name type="common">Springtail</name>
    <dbReference type="NCBI Taxonomy" id="158441"/>
    <lineage>
        <taxon>Eukaryota</taxon>
        <taxon>Metazoa</taxon>
        <taxon>Ecdysozoa</taxon>
        <taxon>Arthropoda</taxon>
        <taxon>Hexapoda</taxon>
        <taxon>Collembola</taxon>
        <taxon>Entomobryomorpha</taxon>
        <taxon>Isotomoidea</taxon>
        <taxon>Isotomidae</taxon>
        <taxon>Proisotominae</taxon>
        <taxon>Folsomia</taxon>
    </lineage>
</organism>
<proteinExistence type="inferred from homology"/>
<reference evidence="2 3" key="1">
    <citation type="submission" date="2015-12" db="EMBL/GenBank/DDBJ databases">
        <title>The genome of Folsomia candida.</title>
        <authorList>
            <person name="Faddeeva A."/>
            <person name="Derks M.F."/>
            <person name="Anvar Y."/>
            <person name="Smit S."/>
            <person name="Van Straalen N."/>
            <person name="Roelofs D."/>
        </authorList>
    </citation>
    <scope>NUCLEOTIDE SEQUENCE [LARGE SCALE GENOMIC DNA]</scope>
    <source>
        <strain evidence="2 3">VU population</strain>
        <tissue evidence="2">Whole body</tissue>
    </source>
</reference>
<comment type="caution">
    <text evidence="2">The sequence shown here is derived from an EMBL/GenBank/DDBJ whole genome shotgun (WGS) entry which is preliminary data.</text>
</comment>
<keyword evidence="3" id="KW-1185">Reference proteome</keyword>
<dbReference type="OMA" id="KPWAKVD"/>
<comment type="similarity">
    <text evidence="1">Belongs to the asaB hydroxylase/desaturase family.</text>
</comment>
<dbReference type="GO" id="GO:0016491">
    <property type="term" value="F:oxidoreductase activity"/>
    <property type="evidence" value="ECO:0007669"/>
    <property type="project" value="InterPro"/>
</dbReference>
<dbReference type="OrthoDB" id="412788at2759"/>
<dbReference type="NCBIfam" id="NF041278">
    <property type="entry name" value="CmcJ_NvfI_EfuI"/>
    <property type="match status" value="1"/>
</dbReference>
<dbReference type="InterPro" id="IPR044053">
    <property type="entry name" value="AsaB-like"/>
</dbReference>
<evidence type="ECO:0000313" key="3">
    <source>
        <dbReference type="Proteomes" id="UP000198287"/>
    </source>
</evidence>
<sequence length="321" mass="36742">FDTTLCKVQAQFLPGSNYSSRNMIKIKPGRDVQATINYSRSSTTEKWFIDTISCPNGNKITNAENDPISTTIHDLRGVEHNFSLDKNGFQAIFSPTSVPSNTLLSGGDVLKTVYYPEVEKLLMEVTGADKAVAFDHTIRQSQVNSETWLHRLPVMRAHVDQTPKSAWGRIALHSPEVQSFYRFQIINVWRPIVNIVYDYPLTMADFRSLNLHVDLMPTDLRYPEVWVKDKETYSVKWNRSHAWYYWSCMTPDEVLMAKCYDSASQRLAEAYPLPLERGNRNLYCSESVAGLAPHTAFYDEKASMKGSGRKSIEIRTLVFYK</sequence>
<name>A0A226CZ64_FOLCA</name>
<dbReference type="PANTHER" id="PTHR34598:SF3">
    <property type="entry name" value="OXIDOREDUCTASE AN1597"/>
    <property type="match status" value="1"/>
</dbReference>
<protein>
    <submittedName>
        <fullName evidence="2">Uncharacterized protein in dcmA 3'region</fullName>
    </submittedName>
</protein>
<dbReference type="PANTHER" id="PTHR34598">
    <property type="entry name" value="BLL6449 PROTEIN"/>
    <property type="match status" value="1"/>
</dbReference>